<sequence>MNGVSSDPELERRDSKPWDGLGKRIERWNIVLRWRFGEAGVSIKGTETGDKSERRRICRHGRLEELISFCPWHFRISLPTVNPKRA</sequence>
<reference evidence="2 3" key="1">
    <citation type="submission" date="2023-09" db="EMBL/GenBank/DDBJ databases">
        <title>Nesidiocoris tenuis whole genome shotgun sequence.</title>
        <authorList>
            <person name="Shibata T."/>
            <person name="Shimoda M."/>
            <person name="Kobayashi T."/>
            <person name="Uehara T."/>
        </authorList>
    </citation>
    <scope>NUCLEOTIDE SEQUENCE [LARGE SCALE GENOMIC DNA]</scope>
    <source>
        <strain evidence="2 3">Japan</strain>
    </source>
</reference>
<evidence type="ECO:0000256" key="1">
    <source>
        <dbReference type="SAM" id="MobiDB-lite"/>
    </source>
</evidence>
<keyword evidence="3" id="KW-1185">Reference proteome</keyword>
<dbReference type="Proteomes" id="UP001307889">
    <property type="component" value="Chromosome 2"/>
</dbReference>
<accession>A0ABN7AEV7</accession>
<evidence type="ECO:0008006" key="4">
    <source>
        <dbReference type="Google" id="ProtNLM"/>
    </source>
</evidence>
<evidence type="ECO:0000313" key="3">
    <source>
        <dbReference type="Proteomes" id="UP001307889"/>
    </source>
</evidence>
<dbReference type="EMBL" id="AP028910">
    <property type="protein sequence ID" value="BES90573.1"/>
    <property type="molecule type" value="Genomic_DNA"/>
</dbReference>
<name>A0ABN7AEV7_9HEMI</name>
<feature type="region of interest" description="Disordered" evidence="1">
    <location>
        <begin position="1"/>
        <end position="20"/>
    </location>
</feature>
<organism evidence="2 3">
    <name type="scientific">Nesidiocoris tenuis</name>
    <dbReference type="NCBI Taxonomy" id="355587"/>
    <lineage>
        <taxon>Eukaryota</taxon>
        <taxon>Metazoa</taxon>
        <taxon>Ecdysozoa</taxon>
        <taxon>Arthropoda</taxon>
        <taxon>Hexapoda</taxon>
        <taxon>Insecta</taxon>
        <taxon>Pterygota</taxon>
        <taxon>Neoptera</taxon>
        <taxon>Paraneoptera</taxon>
        <taxon>Hemiptera</taxon>
        <taxon>Heteroptera</taxon>
        <taxon>Panheteroptera</taxon>
        <taxon>Cimicomorpha</taxon>
        <taxon>Miridae</taxon>
        <taxon>Dicyphina</taxon>
        <taxon>Nesidiocoris</taxon>
    </lineage>
</organism>
<gene>
    <name evidence="2" type="ORF">NTJ_03382</name>
</gene>
<feature type="compositionally biased region" description="Basic and acidic residues" evidence="1">
    <location>
        <begin position="9"/>
        <end position="20"/>
    </location>
</feature>
<protein>
    <recommendedName>
        <fullName evidence="4">Reverse transcriptase zinc-binding domain-containing protein</fullName>
    </recommendedName>
</protein>
<evidence type="ECO:0000313" key="2">
    <source>
        <dbReference type="EMBL" id="BES90573.1"/>
    </source>
</evidence>
<proteinExistence type="predicted"/>